<keyword evidence="7" id="KW-0411">Iron-sulfur</keyword>
<evidence type="ECO:0000313" key="10">
    <source>
        <dbReference type="EMBL" id="MDQ0376095.1"/>
    </source>
</evidence>
<accession>A0ABU0ELD6</accession>
<dbReference type="SUPFAM" id="SSF54862">
    <property type="entry name" value="4Fe-4S ferredoxins"/>
    <property type="match status" value="1"/>
</dbReference>
<keyword evidence="11" id="KW-1185">Reference proteome</keyword>
<evidence type="ECO:0000256" key="4">
    <source>
        <dbReference type="ARBA" id="ARBA00022737"/>
    </source>
</evidence>
<keyword evidence="3" id="KW-0479">Metal-binding</keyword>
<keyword evidence="2" id="KW-0004">4Fe-4S</keyword>
<evidence type="ECO:0000256" key="5">
    <source>
        <dbReference type="ARBA" id="ARBA00022982"/>
    </source>
</evidence>
<evidence type="ECO:0000256" key="3">
    <source>
        <dbReference type="ARBA" id="ARBA00022723"/>
    </source>
</evidence>
<proteinExistence type="predicted"/>
<dbReference type="RefSeq" id="WP_306987778.1">
    <property type="nucleotide sequence ID" value="NZ_JAUSUT010000001.1"/>
</dbReference>
<evidence type="ECO:0000256" key="1">
    <source>
        <dbReference type="ARBA" id="ARBA00022448"/>
    </source>
</evidence>
<dbReference type="InterPro" id="IPR017896">
    <property type="entry name" value="4Fe4S_Fe-S-bd"/>
</dbReference>
<dbReference type="Gene3D" id="1.10.1060.10">
    <property type="entry name" value="Alpha-helical ferredoxin"/>
    <property type="match status" value="1"/>
</dbReference>
<feature type="domain" description="LUD" evidence="8">
    <location>
        <begin position="73"/>
        <end position="287"/>
    </location>
</feature>
<dbReference type="InterPro" id="IPR003741">
    <property type="entry name" value="LUD_dom"/>
</dbReference>
<evidence type="ECO:0000259" key="8">
    <source>
        <dbReference type="Pfam" id="PF02589"/>
    </source>
</evidence>
<dbReference type="PANTHER" id="PTHR47153:SF2">
    <property type="entry name" value="LACTATE UTILIZATION PROTEIN B"/>
    <property type="match status" value="1"/>
</dbReference>
<evidence type="ECO:0000256" key="7">
    <source>
        <dbReference type="ARBA" id="ARBA00023014"/>
    </source>
</evidence>
<dbReference type="InterPro" id="IPR037171">
    <property type="entry name" value="NagB/RpiA_transferase-like"/>
</dbReference>
<dbReference type="Pfam" id="PF02589">
    <property type="entry name" value="LUD_dom"/>
    <property type="match status" value="1"/>
</dbReference>
<dbReference type="SUPFAM" id="SSF100950">
    <property type="entry name" value="NagB/RpiA/CoA transferase-like"/>
    <property type="match status" value="1"/>
</dbReference>
<protein>
    <submittedName>
        <fullName evidence="10">L-lactate dehydrogenase complex protein LldF</fullName>
    </submittedName>
</protein>
<dbReference type="EMBL" id="JAUSUT010000001">
    <property type="protein sequence ID" value="MDQ0376095.1"/>
    <property type="molecule type" value="Genomic_DNA"/>
</dbReference>
<evidence type="ECO:0000313" key="11">
    <source>
        <dbReference type="Proteomes" id="UP001229651"/>
    </source>
</evidence>
<keyword evidence="6" id="KW-0408">Iron</keyword>
<dbReference type="Gene3D" id="3.40.50.10420">
    <property type="entry name" value="NagB/RpiA/CoA transferase-like"/>
    <property type="match status" value="1"/>
</dbReference>
<evidence type="ECO:0000256" key="2">
    <source>
        <dbReference type="ARBA" id="ARBA00022485"/>
    </source>
</evidence>
<dbReference type="Proteomes" id="UP001229651">
    <property type="component" value="Unassembled WGS sequence"/>
</dbReference>
<dbReference type="Pfam" id="PF13183">
    <property type="entry name" value="Fer4_8"/>
    <property type="match status" value="1"/>
</dbReference>
<reference evidence="10 11" key="1">
    <citation type="submission" date="2023-07" db="EMBL/GenBank/DDBJ databases">
        <title>Sequencing the genomes of 1000 actinobacteria strains.</title>
        <authorList>
            <person name="Klenk H.-P."/>
        </authorList>
    </citation>
    <scope>NUCLEOTIDE SEQUENCE [LARGE SCALE GENOMIC DNA]</scope>
    <source>
        <strain evidence="10 11">DSM 45805</strain>
    </source>
</reference>
<dbReference type="InterPro" id="IPR009051">
    <property type="entry name" value="Helical_ferredxn"/>
</dbReference>
<evidence type="ECO:0000256" key="6">
    <source>
        <dbReference type="ARBA" id="ARBA00023004"/>
    </source>
</evidence>
<keyword evidence="4" id="KW-0677">Repeat</keyword>
<comment type="caution">
    <text evidence="10">The sequence shown here is derived from an EMBL/GenBank/DDBJ whole genome shotgun (WGS) entry which is preliminary data.</text>
</comment>
<sequence>MSATFVGMPAFPKAAREALSDTQLRRNLAHATGTIRAKRAAVVGEVDDWEELRLAGAAIKDNVLRHLDEHLLRLEKSLTDRGATVHWARDAAEACEIVASIARQHAVDEVVKVKSMATQEIGLNEALAAQGITAWETDLAELIVQLGDDLPSHILVPAIHRNRAEIREIFRSRMAAAGRPAPDDLSDRPAELAGAARLHLREKFLRARMAVSGANFAVAESGTLVVVESEGNGRMCLTLPEVLVSVVGIEKIVPTWSDLDVFLQLLPRSSTGERMNPYTSTWSGSTEGQEAHVVLLDNGRTRALADEVGRQALRCIRCSACLNVCPVYERTGGHAYGSVYPGPIGAILNPLLRGTGVDEQTDSLPYASSLCGACFDACPVRIDIPEVLVHLRAKVVDAHRSSPKAEAVAMKSASWVLADARRLNWAERGMGLAGRVLNRVGRKVMPGGRRALGRLPWPGSLWSNARDVPAPPVESFRSWWRREGRR</sequence>
<dbReference type="InterPro" id="IPR017900">
    <property type="entry name" value="4Fe4S_Fe_S_CS"/>
</dbReference>
<dbReference type="InterPro" id="IPR004452">
    <property type="entry name" value="LutB/LldF"/>
</dbReference>
<dbReference type="PROSITE" id="PS00198">
    <property type="entry name" value="4FE4S_FER_1"/>
    <property type="match status" value="1"/>
</dbReference>
<keyword evidence="5" id="KW-0249">Electron transport</keyword>
<dbReference type="InterPro" id="IPR024185">
    <property type="entry name" value="FTHF_cligase-like_sf"/>
</dbReference>
<dbReference type="PANTHER" id="PTHR47153">
    <property type="entry name" value="LACTATE UTILIZATION PROTEIN B"/>
    <property type="match status" value="1"/>
</dbReference>
<organism evidence="10 11">
    <name type="scientific">Amycolatopsis thermophila</name>
    <dbReference type="NCBI Taxonomy" id="206084"/>
    <lineage>
        <taxon>Bacteria</taxon>
        <taxon>Bacillati</taxon>
        <taxon>Actinomycetota</taxon>
        <taxon>Actinomycetes</taxon>
        <taxon>Pseudonocardiales</taxon>
        <taxon>Pseudonocardiaceae</taxon>
        <taxon>Amycolatopsis</taxon>
    </lineage>
</organism>
<gene>
    <name evidence="10" type="ORF">FB470_000089</name>
</gene>
<keyword evidence="1" id="KW-0813">Transport</keyword>
<evidence type="ECO:0000259" key="9">
    <source>
        <dbReference type="Pfam" id="PF13183"/>
    </source>
</evidence>
<feature type="domain" description="4Fe-4S ferredoxin-type" evidence="9">
    <location>
        <begin position="312"/>
        <end position="382"/>
    </location>
</feature>
<name>A0ABU0ELD6_9PSEU</name>